<keyword evidence="9" id="KW-0460">Magnesium</keyword>
<evidence type="ECO:0000256" key="1">
    <source>
        <dbReference type="ARBA" id="ARBA00012494"/>
    </source>
</evidence>
<evidence type="ECO:0000256" key="8">
    <source>
        <dbReference type="ARBA" id="ARBA00048744"/>
    </source>
</evidence>
<sequence>MATSKGKSGVKRPSVVKTTKETKGTKVSKVSRKSKVTKGNTKPKTQKVASKPKTTKSKTTATKNSNSKMKIVLDYSYAVISPLQARDLCRRDAKKMATDEMAYITNNSSQYYLLVNTWLLLVGELCNNEAQSEILFSIKRDGVIETIRHASEMLDNVRSRMRGDDVQTYIPFPSIAFCEDIRVISEVLAFPKRFSPLKADLRNAAAIKNFYKVNRRCRDYGRSNGSKWIEDRLREKFAVMLKDFTKVYRKYSECVYFSSGVCADAKVLKEKVAAYVAGNPDHEIYGFRFPSEDYKWGTDNAILRMRTNFYGVKHDWSMPVFTCKPTCVPKSYKTPRIICPEPTYAASKKQGILRAIRECLTKIPKGMQIFNDSDQESNQMLAFLGSRDGDYATIDKSSASDSISAALMARVLPDDVWEAIWPYYVSWFMLDDGRLVHKDMFASSGDPICFILEGCLFSALEMVAEDLVDVLCGKPIKRGKCYTGRVFGDDIITKTDYFQTYCDLAERLGFIINMDKSYGMGPFRESCGADFTTE</sequence>
<evidence type="ECO:0000256" key="6">
    <source>
        <dbReference type="ARBA" id="ARBA00022953"/>
    </source>
</evidence>
<feature type="binding site" evidence="9">
    <location>
        <position position="489"/>
    </location>
    <ligand>
        <name>Mg(2+)</name>
        <dbReference type="ChEBI" id="CHEBI:18420"/>
        <label>2</label>
    </ligand>
</feature>
<feature type="region of interest" description="Disordered" evidence="10">
    <location>
        <begin position="1"/>
        <end position="63"/>
    </location>
</feature>
<feature type="compositionally biased region" description="Low complexity" evidence="10">
    <location>
        <begin position="47"/>
        <end position="63"/>
    </location>
</feature>
<evidence type="ECO:0000256" key="10">
    <source>
        <dbReference type="SAM" id="MobiDB-lite"/>
    </source>
</evidence>
<dbReference type="PROSITE" id="PS50522">
    <property type="entry name" value="RDRP_PHAGE"/>
    <property type="match status" value="1"/>
</dbReference>
<keyword evidence="4" id="KW-0548">Nucleotidyltransferase</keyword>
<organism evidence="12 13">
    <name type="scientific">ssRNA phage AVE006</name>
    <dbReference type="NCBI Taxonomy" id="2848092"/>
    <lineage>
        <taxon>Viruses</taxon>
        <taxon>Riboviria</taxon>
        <taxon>Orthornavirae</taxon>
        <taxon>Lenarviricota</taxon>
        <taxon>Leviviricetes</taxon>
        <taxon>Mahrahovirus</taxon>
        <taxon>Mahrahovirus simiicola</taxon>
    </lineage>
</organism>
<dbReference type="InterPro" id="IPR005093">
    <property type="entry name" value="RNArep_beta"/>
</dbReference>
<accession>A0A142D867</accession>
<evidence type="ECO:0000256" key="7">
    <source>
        <dbReference type="ARBA" id="ARBA00030248"/>
    </source>
</evidence>
<evidence type="ECO:0000313" key="12">
    <source>
        <dbReference type="EMBL" id="AMQ23536.1"/>
    </source>
</evidence>
<dbReference type="EMBL" id="KT462700">
    <property type="protein sequence ID" value="AMQ23536.1"/>
    <property type="molecule type" value="Genomic_RNA"/>
</dbReference>
<feature type="domain" description="RdRp catalytic" evidence="11">
    <location>
        <begin position="380"/>
        <end position="521"/>
    </location>
</feature>
<name>A0A142D867_9VIRU</name>
<keyword evidence="13" id="KW-1185">Reference proteome</keyword>
<protein>
    <recommendedName>
        <fullName evidence="1">RNA-directed RNA polymerase</fullName>
        <ecNumber evidence="1">2.7.7.48</ecNumber>
    </recommendedName>
    <alternativeName>
        <fullName evidence="7">RNA replicase beta chain</fullName>
    </alternativeName>
</protein>
<evidence type="ECO:0000256" key="2">
    <source>
        <dbReference type="ARBA" id="ARBA00022484"/>
    </source>
</evidence>
<dbReference type="Proteomes" id="UP000679834">
    <property type="component" value="Segment"/>
</dbReference>
<dbReference type="GO" id="GO:0039694">
    <property type="term" value="P:viral RNA genome replication"/>
    <property type="evidence" value="ECO:0007669"/>
    <property type="project" value="InterPro"/>
</dbReference>
<evidence type="ECO:0000256" key="4">
    <source>
        <dbReference type="ARBA" id="ARBA00022695"/>
    </source>
</evidence>
<keyword evidence="5" id="KW-0547">Nucleotide-binding</keyword>
<keyword evidence="9" id="KW-0479">Metal-binding</keyword>
<keyword evidence="3" id="KW-0808">Transferase</keyword>
<proteinExistence type="predicted"/>
<comment type="catalytic activity">
    <reaction evidence="8">
        <text>RNA(n) + a ribonucleoside 5'-triphosphate = RNA(n+1) + diphosphate</text>
        <dbReference type="Rhea" id="RHEA:21248"/>
        <dbReference type="Rhea" id="RHEA-COMP:14527"/>
        <dbReference type="Rhea" id="RHEA-COMP:17342"/>
        <dbReference type="ChEBI" id="CHEBI:33019"/>
        <dbReference type="ChEBI" id="CHEBI:61557"/>
        <dbReference type="ChEBI" id="CHEBI:140395"/>
        <dbReference type="EC" id="2.7.7.48"/>
    </reaction>
</comment>
<evidence type="ECO:0000256" key="3">
    <source>
        <dbReference type="ARBA" id="ARBA00022679"/>
    </source>
</evidence>
<dbReference type="GO" id="GO:0003968">
    <property type="term" value="F:RNA-directed RNA polymerase activity"/>
    <property type="evidence" value="ECO:0007669"/>
    <property type="project" value="UniProtKB-KW"/>
</dbReference>
<dbReference type="KEGG" id="vg:80401021"/>
<keyword evidence="6" id="KW-0693">Viral RNA replication</keyword>
<feature type="binding site" evidence="9">
    <location>
        <position position="490"/>
    </location>
    <ligand>
        <name>Mg(2+)</name>
        <dbReference type="ChEBI" id="CHEBI:18420"/>
        <label>2</label>
    </ligand>
</feature>
<comment type="cofactor">
    <cofactor evidence="9">
        <name>Mg(2+)</name>
        <dbReference type="ChEBI" id="CHEBI:18420"/>
    </cofactor>
    <text evidence="9">Binds 2 Mg(2+) per subunit.</text>
</comment>
<reference evidence="12 13" key="1">
    <citation type="journal article" date="2016" name="PLoS Biol.">
        <title>Hyperexpansion of RNA Bacteriophage Diversity.</title>
        <authorList>
            <person name="Krishnamurthy S.R."/>
            <person name="Janowski A.B."/>
            <person name="Zhao G."/>
            <person name="Barouch D."/>
            <person name="Wang D."/>
        </authorList>
    </citation>
    <scope>NUCLEOTIDE SEQUENCE [LARGE SCALE GENOMIC DNA]</scope>
    <source>
        <strain evidence="12">AVE006</strain>
    </source>
</reference>
<dbReference type="EC" id="2.7.7.48" evidence="1"/>
<evidence type="ECO:0000256" key="9">
    <source>
        <dbReference type="PIRSR" id="PIRSR605093-1"/>
    </source>
</evidence>
<evidence type="ECO:0000313" key="13">
    <source>
        <dbReference type="Proteomes" id="UP000679834"/>
    </source>
</evidence>
<dbReference type="GO" id="GO:0000166">
    <property type="term" value="F:nucleotide binding"/>
    <property type="evidence" value="ECO:0007669"/>
    <property type="project" value="UniProtKB-KW"/>
</dbReference>
<feature type="binding site" evidence="9">
    <location>
        <position position="395"/>
    </location>
    <ligand>
        <name>Mg(2+)</name>
        <dbReference type="ChEBI" id="CHEBI:18420"/>
        <label>2</label>
    </ligand>
</feature>
<evidence type="ECO:0000256" key="5">
    <source>
        <dbReference type="ARBA" id="ARBA00022741"/>
    </source>
</evidence>
<dbReference type="InterPro" id="IPR007096">
    <property type="entry name" value="RNA-dir_Rpol_cat_phage"/>
</dbReference>
<evidence type="ECO:0000259" key="11">
    <source>
        <dbReference type="PROSITE" id="PS50522"/>
    </source>
</evidence>
<keyword evidence="2" id="KW-0696">RNA-directed RNA polymerase</keyword>
<dbReference type="Pfam" id="PF03431">
    <property type="entry name" value="RNA_replicase_B"/>
    <property type="match status" value="1"/>
</dbReference>
<dbReference type="GO" id="GO:0046872">
    <property type="term" value="F:metal ion binding"/>
    <property type="evidence" value="ECO:0007669"/>
    <property type="project" value="UniProtKB-KW"/>
</dbReference>